<evidence type="ECO:0000256" key="6">
    <source>
        <dbReference type="ARBA" id="ARBA00023187"/>
    </source>
</evidence>
<feature type="compositionally biased region" description="Basic and acidic residues" evidence="9">
    <location>
        <begin position="45"/>
        <end position="59"/>
    </location>
</feature>
<evidence type="ECO:0000256" key="1">
    <source>
        <dbReference type="ARBA" id="ARBA00004123"/>
    </source>
</evidence>
<evidence type="ECO:0000256" key="3">
    <source>
        <dbReference type="ARBA" id="ARBA00008726"/>
    </source>
</evidence>
<gene>
    <name evidence="12" type="primary">LOC110725149</name>
</gene>
<keyword evidence="8" id="KW-0131">Cell cycle</keyword>
<sequence>MSGRRLRHVNAEKRLEEWKAEEEERKLEKMADDYLKKMVKKGKGGKKEQGAEKYVEKYREDSKRCVEEVDRSVRESMGELMSAGNKKRKLLEKLKDADAKRAKIWIGKRKVGESDSDDSDDDAKSDDSDAENEKSVVTENGNQSDSSKDASSASVSALASDGDNHSGGSSESGSEEEKDMIAEGTTEFAAKPSGCNEQVNGSGTQETSSGEKMSASEEVVSTSAKTVVEQGPVEPHLGSTAVTDQLPGTSTLVELDGLELNGASECKGVSPDEGNSGGLNAVEAPLNFDDFNSAAEMEVLGLERLKSELQTRGLKCGGTLQERAARLFLLKTTPLEKLPKKLLAKK</sequence>
<dbReference type="Pfam" id="PF13297">
    <property type="entry name" value="SDE2_2C"/>
    <property type="match status" value="1"/>
</dbReference>
<protein>
    <recommendedName>
        <fullName evidence="14">Sde2 N-terminal ubiquitin domain-containing protein</fullName>
    </recommendedName>
</protein>
<feature type="compositionally biased region" description="Polar residues" evidence="9">
    <location>
        <begin position="195"/>
        <end position="211"/>
    </location>
</feature>
<evidence type="ECO:0000313" key="13">
    <source>
        <dbReference type="Proteomes" id="UP000596660"/>
    </source>
</evidence>
<reference evidence="12" key="1">
    <citation type="journal article" date="2017" name="Nature">
        <title>The genome of Chenopodium quinoa.</title>
        <authorList>
            <person name="Jarvis D.E."/>
            <person name="Ho Y.S."/>
            <person name="Lightfoot D.J."/>
            <person name="Schmoeckel S.M."/>
            <person name="Li B."/>
            <person name="Borm T.J.A."/>
            <person name="Ohyanagi H."/>
            <person name="Mineta K."/>
            <person name="Michell C.T."/>
            <person name="Saber N."/>
            <person name="Kharbatia N.M."/>
            <person name="Rupper R.R."/>
            <person name="Sharp A.R."/>
            <person name="Dally N."/>
            <person name="Boughton B.A."/>
            <person name="Woo Y.H."/>
            <person name="Gao G."/>
            <person name="Schijlen E.G.W.M."/>
            <person name="Guo X."/>
            <person name="Momin A.A."/>
            <person name="Negrao S."/>
            <person name="Al-Babili S."/>
            <person name="Gehring C."/>
            <person name="Roessner U."/>
            <person name="Jung C."/>
            <person name="Murphy K."/>
            <person name="Arold S.T."/>
            <person name="Gojobori T."/>
            <person name="van der Linden C.G."/>
            <person name="van Loo E.N."/>
            <person name="Jellen E.N."/>
            <person name="Maughan P.J."/>
            <person name="Tester M."/>
        </authorList>
    </citation>
    <scope>NUCLEOTIDE SEQUENCE [LARGE SCALE GENOMIC DNA]</scope>
    <source>
        <strain evidence="12">cv. PI 614886</strain>
    </source>
</reference>
<dbReference type="InterPro" id="IPR053822">
    <property type="entry name" value="SDE2-like_dom"/>
</dbReference>
<dbReference type="Pfam" id="PF22782">
    <property type="entry name" value="SDE2"/>
    <property type="match status" value="1"/>
</dbReference>
<dbReference type="PANTHER" id="PTHR12786:SF1">
    <property type="entry name" value="SPLICING REGULATOR SDE2"/>
    <property type="match status" value="1"/>
</dbReference>
<keyword evidence="5" id="KW-0507">mRNA processing</keyword>
<feature type="compositionally biased region" description="Basic and acidic residues" evidence="9">
    <location>
        <begin position="125"/>
        <end position="136"/>
    </location>
</feature>
<dbReference type="PANTHER" id="PTHR12786">
    <property type="entry name" value="SPLICING FACTOR SF3A-RELATED"/>
    <property type="match status" value="1"/>
</dbReference>
<feature type="compositionally biased region" description="Low complexity" evidence="9">
    <location>
        <begin position="149"/>
        <end position="172"/>
    </location>
</feature>
<accession>A0A803M4U5</accession>
<dbReference type="OMA" id="YWMNDYK"/>
<feature type="domain" description="SDE2-like" evidence="11">
    <location>
        <begin position="1"/>
        <end position="74"/>
    </location>
</feature>
<evidence type="ECO:0000256" key="2">
    <source>
        <dbReference type="ARBA" id="ARBA00004496"/>
    </source>
</evidence>
<dbReference type="GO" id="GO:0006397">
    <property type="term" value="P:mRNA processing"/>
    <property type="evidence" value="ECO:0007669"/>
    <property type="project" value="UniProtKB-KW"/>
</dbReference>
<feature type="compositionally biased region" description="Acidic residues" evidence="9">
    <location>
        <begin position="114"/>
        <end position="124"/>
    </location>
</feature>
<evidence type="ECO:0008006" key="14">
    <source>
        <dbReference type="Google" id="ProtNLM"/>
    </source>
</evidence>
<reference evidence="12" key="2">
    <citation type="submission" date="2021-03" db="UniProtKB">
        <authorList>
            <consortium name="EnsemblPlants"/>
        </authorList>
    </citation>
    <scope>IDENTIFICATION</scope>
</reference>
<evidence type="ECO:0000256" key="5">
    <source>
        <dbReference type="ARBA" id="ARBA00022664"/>
    </source>
</evidence>
<dbReference type="GO" id="GO:0008380">
    <property type="term" value="P:RNA splicing"/>
    <property type="evidence" value="ECO:0007669"/>
    <property type="project" value="UniProtKB-KW"/>
</dbReference>
<feature type="domain" description="SDE2/SF3A3 SAP" evidence="10">
    <location>
        <begin position="266"/>
        <end position="345"/>
    </location>
</feature>
<evidence type="ECO:0000259" key="11">
    <source>
        <dbReference type="Pfam" id="PF22782"/>
    </source>
</evidence>
<dbReference type="GO" id="GO:0005737">
    <property type="term" value="C:cytoplasm"/>
    <property type="evidence" value="ECO:0007669"/>
    <property type="project" value="UniProtKB-SubCell"/>
</dbReference>
<keyword evidence="4" id="KW-0963">Cytoplasm</keyword>
<dbReference type="GO" id="GO:0005634">
    <property type="term" value="C:nucleus"/>
    <property type="evidence" value="ECO:0007669"/>
    <property type="project" value="UniProtKB-SubCell"/>
</dbReference>
<dbReference type="InterPro" id="IPR051421">
    <property type="entry name" value="RNA_Proc_DNA_Dmg_Regulator"/>
</dbReference>
<evidence type="ECO:0000259" key="10">
    <source>
        <dbReference type="Pfam" id="PF13297"/>
    </source>
</evidence>
<comment type="similarity">
    <text evidence="3">Belongs to the SDE2 family.</text>
</comment>
<evidence type="ECO:0000256" key="8">
    <source>
        <dbReference type="ARBA" id="ARBA00023306"/>
    </source>
</evidence>
<name>A0A803M4U5_CHEQI</name>
<keyword evidence="6" id="KW-0508">mRNA splicing</keyword>
<dbReference type="EnsemblPlants" id="AUR62023468-RA">
    <property type="protein sequence ID" value="AUR62023468-RA:cds"/>
    <property type="gene ID" value="AUR62023468"/>
</dbReference>
<dbReference type="AlphaFoldDB" id="A0A803M4U5"/>
<comment type="subcellular location">
    <subcellularLocation>
        <location evidence="2">Cytoplasm</location>
    </subcellularLocation>
    <subcellularLocation>
        <location evidence="1">Nucleus</location>
    </subcellularLocation>
</comment>
<keyword evidence="7" id="KW-0539">Nucleus</keyword>
<dbReference type="Proteomes" id="UP000596660">
    <property type="component" value="Unplaced"/>
</dbReference>
<dbReference type="Gramene" id="AUR62023468-RA">
    <property type="protein sequence ID" value="AUR62023468-RA:cds"/>
    <property type="gene ID" value="AUR62023468"/>
</dbReference>
<feature type="region of interest" description="Disordered" evidence="9">
    <location>
        <begin position="104"/>
        <end position="247"/>
    </location>
</feature>
<organism evidence="12 13">
    <name type="scientific">Chenopodium quinoa</name>
    <name type="common">Quinoa</name>
    <dbReference type="NCBI Taxonomy" id="63459"/>
    <lineage>
        <taxon>Eukaryota</taxon>
        <taxon>Viridiplantae</taxon>
        <taxon>Streptophyta</taxon>
        <taxon>Embryophyta</taxon>
        <taxon>Tracheophyta</taxon>
        <taxon>Spermatophyta</taxon>
        <taxon>Magnoliopsida</taxon>
        <taxon>eudicotyledons</taxon>
        <taxon>Gunneridae</taxon>
        <taxon>Pentapetalae</taxon>
        <taxon>Caryophyllales</taxon>
        <taxon>Chenopodiaceae</taxon>
        <taxon>Chenopodioideae</taxon>
        <taxon>Atripliceae</taxon>
        <taxon>Chenopodium</taxon>
    </lineage>
</organism>
<evidence type="ECO:0000313" key="12">
    <source>
        <dbReference type="EnsemblPlants" id="AUR62023468-RA:cds"/>
    </source>
</evidence>
<feature type="region of interest" description="Disordered" evidence="9">
    <location>
        <begin position="40"/>
        <end position="59"/>
    </location>
</feature>
<evidence type="ECO:0000256" key="9">
    <source>
        <dbReference type="SAM" id="MobiDB-lite"/>
    </source>
</evidence>
<proteinExistence type="inferred from homology"/>
<dbReference type="InterPro" id="IPR025086">
    <property type="entry name" value="SDE2/SF3A3_SAP"/>
</dbReference>
<keyword evidence="13" id="KW-1185">Reference proteome</keyword>
<evidence type="ECO:0000256" key="4">
    <source>
        <dbReference type="ARBA" id="ARBA00022490"/>
    </source>
</evidence>
<evidence type="ECO:0000256" key="7">
    <source>
        <dbReference type="ARBA" id="ARBA00023242"/>
    </source>
</evidence>